<dbReference type="PANTHER" id="PTHR36836">
    <property type="entry name" value="COLANIC ACID BIOSYNTHESIS PROTEIN WCAK"/>
    <property type="match status" value="1"/>
</dbReference>
<evidence type="ECO:0000313" key="2">
    <source>
        <dbReference type="EMBL" id="OGG26856.1"/>
    </source>
</evidence>
<name>A0A1F6AQ90_9BACT</name>
<sequence>MLKNLIRYLTHLFRLMKKKLVFIGNYGNRNIGDDAILHVLSRRYQKKFPDYKQYVFARYYPNDIRRISIATPLDLSLKSIFWVLCNCDVIVIGGGGIFSGYTGPKAKFIPFLGIVSKILGKKVIYESIGLYSTADYFQRYSVLLSMLLADEISVRDIASLQSVIPIMKLKKIKLVADPGYSIRPISIKQVKEILRKEDIKISNHKVIGISVKRGKNNTTNAKIIFELVKVINWIVAKRNYTVLLIPFCNDRIQYTEKDLEFSLEILSKIKKQSCIFCLKNYYTPQEIAGVLKLCDVFVGMRYHSLVFAYTLGIPLIPISYEEKCMDFVKKHHYPYIEADSFTYKDINVEIKNFLDINE</sequence>
<dbReference type="InterPro" id="IPR007345">
    <property type="entry name" value="Polysacch_pyruvyl_Trfase"/>
</dbReference>
<proteinExistence type="predicted"/>
<dbReference type="AlphaFoldDB" id="A0A1F6AQ90"/>
<dbReference type="EMBL" id="MFJR01000007">
    <property type="protein sequence ID" value="OGG26856.1"/>
    <property type="molecule type" value="Genomic_DNA"/>
</dbReference>
<gene>
    <name evidence="2" type="ORF">A2960_01695</name>
</gene>
<evidence type="ECO:0000313" key="3">
    <source>
        <dbReference type="Proteomes" id="UP000176609"/>
    </source>
</evidence>
<reference evidence="2 3" key="1">
    <citation type="journal article" date="2016" name="Nat. Commun.">
        <title>Thousands of microbial genomes shed light on interconnected biogeochemical processes in an aquifer system.</title>
        <authorList>
            <person name="Anantharaman K."/>
            <person name="Brown C.T."/>
            <person name="Hug L.A."/>
            <person name="Sharon I."/>
            <person name="Castelle C.J."/>
            <person name="Probst A.J."/>
            <person name="Thomas B.C."/>
            <person name="Singh A."/>
            <person name="Wilkins M.J."/>
            <person name="Karaoz U."/>
            <person name="Brodie E.L."/>
            <person name="Williams K.H."/>
            <person name="Hubbard S.S."/>
            <person name="Banfield J.F."/>
        </authorList>
    </citation>
    <scope>NUCLEOTIDE SEQUENCE [LARGE SCALE GENOMIC DNA]</scope>
</reference>
<accession>A0A1F6AQ90</accession>
<dbReference type="PANTHER" id="PTHR36836:SF1">
    <property type="entry name" value="COLANIC ACID BIOSYNTHESIS PROTEIN WCAK"/>
    <property type="match status" value="1"/>
</dbReference>
<organism evidence="2 3">
    <name type="scientific">Candidatus Gottesmanbacteria bacterium RIFCSPLOWO2_01_FULL_39_12b</name>
    <dbReference type="NCBI Taxonomy" id="1798388"/>
    <lineage>
        <taxon>Bacteria</taxon>
        <taxon>Candidatus Gottesmaniibacteriota</taxon>
    </lineage>
</organism>
<dbReference type="Proteomes" id="UP000176609">
    <property type="component" value="Unassembled WGS sequence"/>
</dbReference>
<evidence type="ECO:0000259" key="1">
    <source>
        <dbReference type="Pfam" id="PF04230"/>
    </source>
</evidence>
<dbReference type="Pfam" id="PF04230">
    <property type="entry name" value="PS_pyruv_trans"/>
    <property type="match status" value="1"/>
</dbReference>
<comment type="caution">
    <text evidence="2">The sequence shown here is derived from an EMBL/GenBank/DDBJ whole genome shotgun (WGS) entry which is preliminary data.</text>
</comment>
<feature type="domain" description="Polysaccharide pyruvyl transferase" evidence="1">
    <location>
        <begin position="30"/>
        <end position="321"/>
    </location>
</feature>
<protein>
    <recommendedName>
        <fullName evidence="1">Polysaccharide pyruvyl transferase domain-containing protein</fullName>
    </recommendedName>
</protein>